<dbReference type="InterPro" id="IPR003719">
    <property type="entry name" value="Phenazine_PhzF-like"/>
</dbReference>
<sequence>MAPLILNYNTLDVFTITPFTGNQLGLVHLPSSPSLSQAQKQQIAVEFNYSETVFLHHKDSSNDDGIYEAQIFTPKSELPFAGHPTIGTAVWVFENLEPRREEIVIRLKAGPVKCRYERGRGVASARIPFDVRVHGKAVGWERVVEVQEGLKWGGTSMGEGSTVPLVSIVKGMNFALVDLSADQKLLDQVKVTKDDILRYEDLDEGWQQEGLLGNVFYYVRPEQDDRVVRIAQRVIVIELEDPATGAASAALTAYLALKRGGAGKNYSFEIDQGVEMGRAGKIFVEVGLNKAGDGVESVELKGQAVEVMKGTLRMQV</sequence>
<feature type="active site" evidence="1">
    <location>
        <position position="51"/>
    </location>
</feature>
<proteinExistence type="predicted"/>
<reference evidence="2 3" key="1">
    <citation type="submission" date="2023-08" db="EMBL/GenBank/DDBJ databases">
        <title>Black Yeasts Isolated from many extreme environments.</title>
        <authorList>
            <person name="Coleine C."/>
            <person name="Stajich J.E."/>
            <person name="Selbmann L."/>
        </authorList>
    </citation>
    <scope>NUCLEOTIDE SEQUENCE [LARGE SCALE GENOMIC DNA]</scope>
    <source>
        <strain evidence="2 3">CCFEE 5910</strain>
    </source>
</reference>
<name>A0AAN7Y476_9EURO</name>
<evidence type="ECO:0000256" key="1">
    <source>
        <dbReference type="PIRSR" id="PIRSR016184-1"/>
    </source>
</evidence>
<gene>
    <name evidence="2" type="ORF">LTR05_007185</name>
</gene>
<comment type="caution">
    <text evidence="2">The sequence shown here is derived from an EMBL/GenBank/DDBJ whole genome shotgun (WGS) entry which is preliminary data.</text>
</comment>
<dbReference type="Proteomes" id="UP001309876">
    <property type="component" value="Unassembled WGS sequence"/>
</dbReference>
<protein>
    <recommendedName>
        <fullName evidence="4">Phenazine biosynthesis protein</fullName>
    </recommendedName>
</protein>
<organism evidence="2 3">
    <name type="scientific">Lithohypha guttulata</name>
    <dbReference type="NCBI Taxonomy" id="1690604"/>
    <lineage>
        <taxon>Eukaryota</taxon>
        <taxon>Fungi</taxon>
        <taxon>Dikarya</taxon>
        <taxon>Ascomycota</taxon>
        <taxon>Pezizomycotina</taxon>
        <taxon>Eurotiomycetes</taxon>
        <taxon>Chaetothyriomycetidae</taxon>
        <taxon>Chaetothyriales</taxon>
        <taxon>Trichomeriaceae</taxon>
        <taxon>Lithohypha</taxon>
    </lineage>
</organism>
<dbReference type="Pfam" id="PF02567">
    <property type="entry name" value="PhzC-PhzF"/>
    <property type="match status" value="1"/>
</dbReference>
<evidence type="ECO:0000313" key="3">
    <source>
        <dbReference type="Proteomes" id="UP001309876"/>
    </source>
</evidence>
<dbReference type="NCBIfam" id="TIGR00654">
    <property type="entry name" value="PhzF_family"/>
    <property type="match status" value="1"/>
</dbReference>
<dbReference type="GO" id="GO:0005737">
    <property type="term" value="C:cytoplasm"/>
    <property type="evidence" value="ECO:0007669"/>
    <property type="project" value="TreeGrafter"/>
</dbReference>
<dbReference type="SUPFAM" id="SSF54506">
    <property type="entry name" value="Diaminopimelate epimerase-like"/>
    <property type="match status" value="1"/>
</dbReference>
<keyword evidence="3" id="KW-1185">Reference proteome</keyword>
<dbReference type="AlphaFoldDB" id="A0AAN7Y476"/>
<dbReference type="PANTHER" id="PTHR13774">
    <property type="entry name" value="PHENAZINE BIOSYNTHESIS PROTEIN"/>
    <property type="match status" value="1"/>
</dbReference>
<dbReference type="PANTHER" id="PTHR13774:SF32">
    <property type="entry name" value="ANTISENSE-ENHANCING SEQUENCE 1"/>
    <property type="match status" value="1"/>
</dbReference>
<dbReference type="PIRSF" id="PIRSF016184">
    <property type="entry name" value="PhzC_PhzF"/>
    <property type="match status" value="1"/>
</dbReference>
<accession>A0AAN7Y476</accession>
<evidence type="ECO:0000313" key="2">
    <source>
        <dbReference type="EMBL" id="KAK5082043.1"/>
    </source>
</evidence>
<evidence type="ECO:0008006" key="4">
    <source>
        <dbReference type="Google" id="ProtNLM"/>
    </source>
</evidence>
<dbReference type="EMBL" id="JAVRRJ010000008">
    <property type="protein sequence ID" value="KAK5082043.1"/>
    <property type="molecule type" value="Genomic_DNA"/>
</dbReference>
<dbReference type="Gene3D" id="3.10.310.10">
    <property type="entry name" value="Diaminopimelate Epimerase, Chain A, domain 1"/>
    <property type="match status" value="2"/>
</dbReference>
<dbReference type="GO" id="GO:0016853">
    <property type="term" value="F:isomerase activity"/>
    <property type="evidence" value="ECO:0007669"/>
    <property type="project" value="TreeGrafter"/>
</dbReference>